<dbReference type="PRINTS" id="PR00111">
    <property type="entry name" value="ABHYDROLASE"/>
</dbReference>
<dbReference type="PANTHER" id="PTHR43798:SF31">
    <property type="entry name" value="AB HYDROLASE SUPERFAMILY PROTEIN YCLE"/>
    <property type="match status" value="1"/>
</dbReference>
<dbReference type="InterPro" id="IPR050266">
    <property type="entry name" value="AB_hydrolase_sf"/>
</dbReference>
<reference evidence="3 4" key="1">
    <citation type="submission" date="2024-09" db="EMBL/GenBank/DDBJ databases">
        <authorList>
            <person name="Ruan L."/>
        </authorList>
    </citation>
    <scope>NUCLEOTIDE SEQUENCE [LARGE SCALE GENOMIC DNA]</scope>
    <source>
        <strain evidence="3 4">D33</strain>
    </source>
</reference>
<dbReference type="Gene3D" id="3.40.50.1820">
    <property type="entry name" value="alpha/beta hydrolase"/>
    <property type="match status" value="1"/>
</dbReference>
<dbReference type="EMBL" id="JBHILM010000012">
    <property type="protein sequence ID" value="MFB5681692.1"/>
    <property type="molecule type" value="Genomic_DNA"/>
</dbReference>
<evidence type="ECO:0000259" key="2">
    <source>
        <dbReference type="Pfam" id="PF00561"/>
    </source>
</evidence>
<dbReference type="RefSeq" id="WP_375525476.1">
    <property type="nucleotide sequence ID" value="NZ_JBHILM010000012.1"/>
</dbReference>
<evidence type="ECO:0000256" key="1">
    <source>
        <dbReference type="ARBA" id="ARBA00022801"/>
    </source>
</evidence>
<dbReference type="PANTHER" id="PTHR43798">
    <property type="entry name" value="MONOACYLGLYCEROL LIPASE"/>
    <property type="match status" value="1"/>
</dbReference>
<proteinExistence type="predicted"/>
<sequence>MGYYIAVEPNVKVFVEDIGAGQPVLMLHGWPLNHRMYEYQSSLLPNYGFRCIMPDMRGFGQSDHPWHGYHYDRLADDVFAIIRVLGLRSIRLVGFSIGGAIAIRYMSRHQGYGVSQLILLDAAAPSLTRRADFPYGLPASEVTQLIEQTYRDRPQMLHDFGEKFFASQISPYFREWTQNLGLQASLHGTAMAARTFRDEDLRPDLAQIQAPTWILHGALDQIALYPLALQMQQGIRGSRLIRFAHSGHAVFYDELELFNRTLLHILQYPQSS</sequence>
<gene>
    <name evidence="3" type="ORF">ACE3NQ_12280</name>
</gene>
<keyword evidence="1 3" id="KW-0378">Hydrolase</keyword>
<name>A0ABV5B7L8_9BACL</name>
<organism evidence="3 4">
    <name type="scientific">Paenibacillus terreus</name>
    <dbReference type="NCBI Taxonomy" id="1387834"/>
    <lineage>
        <taxon>Bacteria</taxon>
        <taxon>Bacillati</taxon>
        <taxon>Bacillota</taxon>
        <taxon>Bacilli</taxon>
        <taxon>Bacillales</taxon>
        <taxon>Paenibacillaceae</taxon>
        <taxon>Paenibacillus</taxon>
    </lineage>
</organism>
<evidence type="ECO:0000313" key="3">
    <source>
        <dbReference type="EMBL" id="MFB5681692.1"/>
    </source>
</evidence>
<accession>A0ABV5B7L8</accession>
<dbReference type="InterPro" id="IPR029058">
    <property type="entry name" value="AB_hydrolase_fold"/>
</dbReference>
<feature type="domain" description="AB hydrolase-1" evidence="2">
    <location>
        <begin position="23"/>
        <end position="254"/>
    </location>
</feature>
<evidence type="ECO:0000313" key="4">
    <source>
        <dbReference type="Proteomes" id="UP001580407"/>
    </source>
</evidence>
<protein>
    <submittedName>
        <fullName evidence="3">Alpha/beta fold hydrolase</fullName>
    </submittedName>
</protein>
<dbReference type="InterPro" id="IPR000073">
    <property type="entry name" value="AB_hydrolase_1"/>
</dbReference>
<dbReference type="SUPFAM" id="SSF53474">
    <property type="entry name" value="alpha/beta-Hydrolases"/>
    <property type="match status" value="1"/>
</dbReference>
<keyword evidence="4" id="KW-1185">Reference proteome</keyword>
<dbReference type="GO" id="GO:0016787">
    <property type="term" value="F:hydrolase activity"/>
    <property type="evidence" value="ECO:0007669"/>
    <property type="project" value="UniProtKB-KW"/>
</dbReference>
<comment type="caution">
    <text evidence="3">The sequence shown here is derived from an EMBL/GenBank/DDBJ whole genome shotgun (WGS) entry which is preliminary data.</text>
</comment>
<dbReference type="Pfam" id="PF00561">
    <property type="entry name" value="Abhydrolase_1"/>
    <property type="match status" value="1"/>
</dbReference>
<dbReference type="Proteomes" id="UP001580407">
    <property type="component" value="Unassembled WGS sequence"/>
</dbReference>